<evidence type="ECO:0000313" key="2">
    <source>
        <dbReference type="Proteomes" id="UP001189429"/>
    </source>
</evidence>
<evidence type="ECO:0000313" key="1">
    <source>
        <dbReference type="EMBL" id="CAK0796278.1"/>
    </source>
</evidence>
<feature type="non-terminal residue" evidence="1">
    <location>
        <position position="1"/>
    </location>
</feature>
<accession>A0ABN9PWD3</accession>
<organism evidence="1 2">
    <name type="scientific">Prorocentrum cordatum</name>
    <dbReference type="NCBI Taxonomy" id="2364126"/>
    <lineage>
        <taxon>Eukaryota</taxon>
        <taxon>Sar</taxon>
        <taxon>Alveolata</taxon>
        <taxon>Dinophyceae</taxon>
        <taxon>Prorocentrales</taxon>
        <taxon>Prorocentraceae</taxon>
        <taxon>Prorocentrum</taxon>
    </lineage>
</organism>
<name>A0ABN9PWD3_9DINO</name>
<gene>
    <name evidence="1" type="ORF">PCOR1329_LOCUS5696</name>
</gene>
<reference evidence="1" key="1">
    <citation type="submission" date="2023-10" db="EMBL/GenBank/DDBJ databases">
        <authorList>
            <person name="Chen Y."/>
            <person name="Shah S."/>
            <person name="Dougan E. K."/>
            <person name="Thang M."/>
            <person name="Chan C."/>
        </authorList>
    </citation>
    <scope>NUCLEOTIDE SEQUENCE [LARGE SCALE GENOMIC DNA]</scope>
</reference>
<sequence>RINKKKVLPASWCTPVGPGGARGRARREAAAGRRRPWPVVAWRDGLPAHAFGQALGKFFGDFNPQSEEEEEAVDDDPEHPLRHFLLDAFEAAADAAGRQEKIELRDTCFPKEVTDEFVKELSEAIGLILERRKRTMQQGLKGLADATEKLLKEAPTPCIWSAGAKTIWLAAKKLRALTRRTVVDYGTYIKYEALKSLRVADVPIHTELNAFLVAWKLHGQQEAGRQFGKLMQKLSTVAGHDEL</sequence>
<keyword evidence="2" id="KW-1185">Reference proteome</keyword>
<protein>
    <submittedName>
        <fullName evidence="1">Uncharacterized protein</fullName>
    </submittedName>
</protein>
<dbReference type="Proteomes" id="UP001189429">
    <property type="component" value="Unassembled WGS sequence"/>
</dbReference>
<proteinExistence type="predicted"/>
<comment type="caution">
    <text evidence="1">The sequence shown here is derived from an EMBL/GenBank/DDBJ whole genome shotgun (WGS) entry which is preliminary data.</text>
</comment>
<dbReference type="EMBL" id="CAUYUJ010001508">
    <property type="protein sequence ID" value="CAK0796278.1"/>
    <property type="molecule type" value="Genomic_DNA"/>
</dbReference>